<comment type="caution">
    <text evidence="3">The sequence shown here is derived from an EMBL/GenBank/DDBJ whole genome shotgun (WGS) entry which is preliminary data.</text>
</comment>
<dbReference type="InterPro" id="IPR036365">
    <property type="entry name" value="PGBD-like_sf"/>
</dbReference>
<dbReference type="Proteomes" id="UP000466345">
    <property type="component" value="Unassembled WGS sequence"/>
</dbReference>
<feature type="signal peptide" evidence="1">
    <location>
        <begin position="1"/>
        <end position="31"/>
    </location>
</feature>
<organism evidence="3 4">
    <name type="scientific">Streptomyces smaragdinus</name>
    <dbReference type="NCBI Taxonomy" id="2585196"/>
    <lineage>
        <taxon>Bacteria</taxon>
        <taxon>Bacillati</taxon>
        <taxon>Actinomycetota</taxon>
        <taxon>Actinomycetes</taxon>
        <taxon>Kitasatosporales</taxon>
        <taxon>Streptomycetaceae</taxon>
        <taxon>Streptomyces</taxon>
    </lineage>
</organism>
<accession>A0A7K0CQA2</accession>
<dbReference type="Gene3D" id="1.10.101.10">
    <property type="entry name" value="PGBD-like superfamily/PGBD"/>
    <property type="match status" value="1"/>
</dbReference>
<proteinExistence type="predicted"/>
<dbReference type="Pfam" id="PF01471">
    <property type="entry name" value="PG_binding_1"/>
    <property type="match status" value="1"/>
</dbReference>
<dbReference type="RefSeq" id="WP_153456468.1">
    <property type="nucleotide sequence ID" value="NZ_WEGJ01000037.1"/>
</dbReference>
<evidence type="ECO:0000256" key="1">
    <source>
        <dbReference type="SAM" id="SignalP"/>
    </source>
</evidence>
<sequence>MKNVLKRVAVTTVSAALLAGGAVAIAPTAQAKGRCTYVSDSYRPTLRPGATGNAVKQMQCLINSFSAYPVWLTEDGSYGPKTKLAVAYVQSCNGTAGGVDYVVGPSTWNALYNPKYLCAL</sequence>
<reference evidence="3 4" key="1">
    <citation type="submission" date="2019-10" db="EMBL/GenBank/DDBJ databases">
        <title>Streptomyces smaragdinus sp. nov. and Streptomyces fabii sp. nov., isolated from the gut of fungus growing-termite Macrotermes natalensis.</title>
        <authorList>
            <person name="Schwitalla J."/>
            <person name="Benndorf R."/>
            <person name="Martin K."/>
            <person name="De Beer W."/>
            <person name="Kaster A.-K."/>
            <person name="Vollmers J."/>
            <person name="Poulsen M."/>
            <person name="Beemelmanns C."/>
        </authorList>
    </citation>
    <scope>NUCLEOTIDE SEQUENCE [LARGE SCALE GENOMIC DNA]</scope>
    <source>
        <strain evidence="3 4">RB5</strain>
    </source>
</reference>
<evidence type="ECO:0000313" key="3">
    <source>
        <dbReference type="EMBL" id="MQY15657.1"/>
    </source>
</evidence>
<protein>
    <recommendedName>
        <fullName evidence="2">Peptidoglycan binding-like domain-containing protein</fullName>
    </recommendedName>
</protein>
<feature type="chain" id="PRO_5029637818" description="Peptidoglycan binding-like domain-containing protein" evidence="1">
    <location>
        <begin position="32"/>
        <end position="120"/>
    </location>
</feature>
<dbReference type="OrthoDB" id="9815541at2"/>
<dbReference type="InterPro" id="IPR002477">
    <property type="entry name" value="Peptidoglycan-bd-like"/>
</dbReference>
<name>A0A7K0CQA2_9ACTN</name>
<dbReference type="SUPFAM" id="SSF47090">
    <property type="entry name" value="PGBD-like"/>
    <property type="match status" value="1"/>
</dbReference>
<dbReference type="InterPro" id="IPR036366">
    <property type="entry name" value="PGBDSf"/>
</dbReference>
<gene>
    <name evidence="3" type="ORF">SRB5_58450</name>
</gene>
<dbReference type="EMBL" id="WEGJ01000037">
    <property type="protein sequence ID" value="MQY15657.1"/>
    <property type="molecule type" value="Genomic_DNA"/>
</dbReference>
<evidence type="ECO:0000313" key="4">
    <source>
        <dbReference type="Proteomes" id="UP000466345"/>
    </source>
</evidence>
<feature type="domain" description="Peptidoglycan binding-like" evidence="2">
    <location>
        <begin position="51"/>
        <end position="111"/>
    </location>
</feature>
<keyword evidence="1" id="KW-0732">Signal</keyword>
<keyword evidence="4" id="KW-1185">Reference proteome</keyword>
<evidence type="ECO:0000259" key="2">
    <source>
        <dbReference type="Pfam" id="PF01471"/>
    </source>
</evidence>
<dbReference type="AlphaFoldDB" id="A0A7K0CQA2"/>